<dbReference type="RefSeq" id="WP_187099080.1">
    <property type="nucleotide sequence ID" value="NZ_CP059894.1"/>
</dbReference>
<feature type="transmembrane region" description="Helical" evidence="1">
    <location>
        <begin position="31"/>
        <end position="58"/>
    </location>
</feature>
<keyword evidence="1" id="KW-0812">Transmembrane</keyword>
<feature type="transmembrane region" description="Helical" evidence="1">
    <location>
        <begin position="79"/>
        <end position="97"/>
    </location>
</feature>
<protein>
    <recommendedName>
        <fullName evidence="4">DUF4328 domain-containing protein</fullName>
    </recommendedName>
</protein>
<evidence type="ECO:0000313" key="2">
    <source>
        <dbReference type="EMBL" id="QNJ95773.1"/>
    </source>
</evidence>
<sequence>MVFGVMCLLSVPMLAWITSTFWWRPWGFNSVWYGLTAFGGFSLIAYPVIYVGGLYLYARRLRSLLIRVPEDQRRIQPKLVWLILAVPLNFVGSFYVINRIGRSLNADGRIAAAACRRWSWVGVSWAALQVVAFFPSTAISLIAALMAYATWASHWLDSARIDELLESKNGVVADE</sequence>
<evidence type="ECO:0008006" key="4">
    <source>
        <dbReference type="Google" id="ProtNLM"/>
    </source>
</evidence>
<dbReference type="Proteomes" id="UP000515498">
    <property type="component" value="Chromosome"/>
</dbReference>
<proteinExistence type="predicted"/>
<keyword evidence="1" id="KW-1133">Transmembrane helix</keyword>
<dbReference type="AlphaFoldDB" id="A0A7G8PN57"/>
<accession>A0A7G8PN57</accession>
<keyword evidence="1" id="KW-0472">Membrane</keyword>
<gene>
    <name evidence="2" type="ORF">HZU40_17050</name>
</gene>
<evidence type="ECO:0000256" key="1">
    <source>
        <dbReference type="SAM" id="Phobius"/>
    </source>
</evidence>
<reference evidence="2 3" key="1">
    <citation type="submission" date="2020-07" db="EMBL/GenBank/DDBJ databases">
        <title>Draft genome sequence of four isobutane-metabolizing strains capable of cometabolically degrading diverse ether contaminants.</title>
        <authorList>
            <person name="Chen W."/>
            <person name="Faulkner N."/>
            <person name="Smith C."/>
            <person name="Hyman M."/>
        </authorList>
    </citation>
    <scope>NUCLEOTIDE SEQUENCE [LARGE SCALE GENOMIC DNA]</scope>
    <source>
        <strain evidence="2 3">2A</strain>
    </source>
</reference>
<organism evidence="2 3">
    <name type="scientific">Mycolicibacterium fluoranthenivorans</name>
    <dbReference type="NCBI Taxonomy" id="258505"/>
    <lineage>
        <taxon>Bacteria</taxon>
        <taxon>Bacillati</taxon>
        <taxon>Actinomycetota</taxon>
        <taxon>Actinomycetes</taxon>
        <taxon>Mycobacteriales</taxon>
        <taxon>Mycobacteriaceae</taxon>
        <taxon>Mycolicibacterium</taxon>
    </lineage>
</organism>
<name>A0A7G8PN57_9MYCO</name>
<evidence type="ECO:0000313" key="3">
    <source>
        <dbReference type="Proteomes" id="UP000515498"/>
    </source>
</evidence>
<dbReference type="EMBL" id="CP059894">
    <property type="protein sequence ID" value="QNJ95773.1"/>
    <property type="molecule type" value="Genomic_DNA"/>
</dbReference>
<feature type="transmembrane region" description="Helical" evidence="1">
    <location>
        <begin position="126"/>
        <end position="151"/>
    </location>
</feature>
<dbReference type="KEGG" id="mflu:HZU40_17050"/>